<organism evidence="2 3">
    <name type="scientific">Guyanagaster necrorhizus</name>
    <dbReference type="NCBI Taxonomy" id="856835"/>
    <lineage>
        <taxon>Eukaryota</taxon>
        <taxon>Fungi</taxon>
        <taxon>Dikarya</taxon>
        <taxon>Basidiomycota</taxon>
        <taxon>Agaricomycotina</taxon>
        <taxon>Agaricomycetes</taxon>
        <taxon>Agaricomycetidae</taxon>
        <taxon>Agaricales</taxon>
        <taxon>Marasmiineae</taxon>
        <taxon>Physalacriaceae</taxon>
        <taxon>Guyanagaster</taxon>
    </lineage>
</organism>
<dbReference type="GeneID" id="66100856"/>
<dbReference type="Proteomes" id="UP000812287">
    <property type="component" value="Unassembled WGS sequence"/>
</dbReference>
<keyword evidence="1" id="KW-0812">Transmembrane</keyword>
<protein>
    <submittedName>
        <fullName evidence="2">Uncharacterized protein</fullName>
    </submittedName>
</protein>
<evidence type="ECO:0000313" key="2">
    <source>
        <dbReference type="EMBL" id="KAG7439565.1"/>
    </source>
</evidence>
<reference evidence="2" key="1">
    <citation type="submission" date="2020-11" db="EMBL/GenBank/DDBJ databases">
        <title>Adaptations for nitrogen fixation in a non-lichenized fungal sporocarp promotes dispersal by wood-feeding termites.</title>
        <authorList>
            <consortium name="DOE Joint Genome Institute"/>
            <person name="Koch R.A."/>
            <person name="Yoon G."/>
            <person name="Arayal U."/>
            <person name="Lail K."/>
            <person name="Amirebrahimi M."/>
            <person name="Labutti K."/>
            <person name="Lipzen A."/>
            <person name="Riley R."/>
            <person name="Barry K."/>
            <person name="Henrissat B."/>
            <person name="Grigoriev I.V."/>
            <person name="Herr J.R."/>
            <person name="Aime M.C."/>
        </authorList>
    </citation>
    <scope>NUCLEOTIDE SEQUENCE</scope>
    <source>
        <strain evidence="2">MCA 3950</strain>
    </source>
</reference>
<keyword evidence="3" id="KW-1185">Reference proteome</keyword>
<accession>A0A9P8ALA0</accession>
<proteinExistence type="predicted"/>
<feature type="transmembrane region" description="Helical" evidence="1">
    <location>
        <begin position="6"/>
        <end position="25"/>
    </location>
</feature>
<dbReference type="AlphaFoldDB" id="A0A9P8ALA0"/>
<evidence type="ECO:0000256" key="1">
    <source>
        <dbReference type="SAM" id="Phobius"/>
    </source>
</evidence>
<dbReference type="EMBL" id="MU250590">
    <property type="protein sequence ID" value="KAG7439565.1"/>
    <property type="molecule type" value="Genomic_DNA"/>
</dbReference>
<evidence type="ECO:0000313" key="3">
    <source>
        <dbReference type="Proteomes" id="UP000812287"/>
    </source>
</evidence>
<name>A0A9P8ALA0_9AGAR</name>
<keyword evidence="1" id="KW-1133">Transmembrane helix</keyword>
<comment type="caution">
    <text evidence="2">The sequence shown here is derived from an EMBL/GenBank/DDBJ whole genome shotgun (WGS) entry which is preliminary data.</text>
</comment>
<gene>
    <name evidence="2" type="ORF">BT62DRAFT_1055716</name>
</gene>
<sequence>MNSFNLIPIYIINTTFFSLIVSLIFPELKICHFQWLSIDYLPSLLPCEFLEQFSLAPFLSLLQLPDQENTQVWTEAKALFDKNYLMASERLSCRYLRQF</sequence>
<keyword evidence="1" id="KW-0472">Membrane</keyword>
<dbReference type="RefSeq" id="XP_043033065.1">
    <property type="nucleotide sequence ID" value="XM_043178564.1"/>
</dbReference>